<proteinExistence type="predicted"/>
<dbReference type="EMBL" id="JACIEV010000004">
    <property type="protein sequence ID" value="MBB4153955.1"/>
    <property type="molecule type" value="Genomic_DNA"/>
</dbReference>
<sequence length="249" mass="26822">MDVQTAARPGADDPFPWGELIDTADIPGGGKLHLYRHEDDYEILFGEDQLMGSWAYRSEEALATLVADRLDGAVDRVLIGGLGMGFTLASARAAFAPPTRIVVSELVPQVVAWAKGHLASIVGNSLLDPRVTVEIADVHDMIVAGHGQYDAILLDVDNGPDGLIHLANERLYCDWGLRAAHAALRPGGMLAIWSAYPDDAFSHRLRKAGFRVETRDVDGGNESEPPHVIWLAAREQTSATAATVGLIQL</sequence>
<dbReference type="PANTHER" id="PTHR43317:SF3">
    <property type="entry name" value="BLR2883 PROTEIN"/>
    <property type="match status" value="1"/>
</dbReference>
<dbReference type="GO" id="GO:0006596">
    <property type="term" value="P:polyamine biosynthetic process"/>
    <property type="evidence" value="ECO:0007669"/>
    <property type="project" value="UniProtKB-KW"/>
</dbReference>
<evidence type="ECO:0000313" key="2">
    <source>
        <dbReference type="EMBL" id="MBB4153955.1"/>
    </source>
</evidence>
<evidence type="ECO:0000313" key="3">
    <source>
        <dbReference type="Proteomes" id="UP000529795"/>
    </source>
</evidence>
<dbReference type="RefSeq" id="WP_183983981.1">
    <property type="nucleotide sequence ID" value="NZ_JACIEV010000004.1"/>
</dbReference>
<reference evidence="2 3" key="1">
    <citation type="submission" date="2020-08" db="EMBL/GenBank/DDBJ databases">
        <title>Genomic Encyclopedia of Type Strains, Phase IV (KMG-IV): sequencing the most valuable type-strain genomes for metagenomic binning, comparative biology and taxonomic classification.</title>
        <authorList>
            <person name="Goeker M."/>
        </authorList>
    </citation>
    <scope>NUCLEOTIDE SEQUENCE [LARGE SCALE GENOMIC DNA]</scope>
    <source>
        <strain evidence="2 3">YC6723</strain>
    </source>
</reference>
<comment type="caution">
    <text evidence="2">The sequence shown here is derived from an EMBL/GenBank/DDBJ whole genome shotgun (WGS) entry which is preliminary data.</text>
</comment>
<protein>
    <submittedName>
        <fullName evidence="2">Spermidine synthase</fullName>
    </submittedName>
</protein>
<accession>A0A840FKV7</accession>
<organism evidence="2 3">
    <name type="scientific">Sphingomonas jinjuensis</name>
    <dbReference type="NCBI Taxonomy" id="535907"/>
    <lineage>
        <taxon>Bacteria</taxon>
        <taxon>Pseudomonadati</taxon>
        <taxon>Pseudomonadota</taxon>
        <taxon>Alphaproteobacteria</taxon>
        <taxon>Sphingomonadales</taxon>
        <taxon>Sphingomonadaceae</taxon>
        <taxon>Sphingomonas</taxon>
    </lineage>
</organism>
<gene>
    <name evidence="2" type="ORF">GGQ80_001861</name>
</gene>
<dbReference type="Proteomes" id="UP000529795">
    <property type="component" value="Unassembled WGS sequence"/>
</dbReference>
<keyword evidence="3" id="KW-1185">Reference proteome</keyword>
<dbReference type="SUPFAM" id="SSF53335">
    <property type="entry name" value="S-adenosyl-L-methionine-dependent methyltransferases"/>
    <property type="match status" value="1"/>
</dbReference>
<dbReference type="AlphaFoldDB" id="A0A840FKV7"/>
<dbReference type="Gene3D" id="3.40.50.150">
    <property type="entry name" value="Vaccinia Virus protein VP39"/>
    <property type="match status" value="1"/>
</dbReference>
<name>A0A840FKV7_9SPHN</name>
<dbReference type="InterPro" id="IPR029063">
    <property type="entry name" value="SAM-dependent_MTases_sf"/>
</dbReference>
<dbReference type="PANTHER" id="PTHR43317">
    <property type="entry name" value="THERMOSPERMINE SYNTHASE ACAULIS5"/>
    <property type="match status" value="1"/>
</dbReference>
<keyword evidence="1" id="KW-0620">Polyamine biosynthesis</keyword>
<evidence type="ECO:0000256" key="1">
    <source>
        <dbReference type="ARBA" id="ARBA00023115"/>
    </source>
</evidence>